<evidence type="ECO:0000256" key="4">
    <source>
        <dbReference type="ARBA" id="ARBA00022989"/>
    </source>
</evidence>
<dbReference type="GO" id="GO:0016020">
    <property type="term" value="C:membrane"/>
    <property type="evidence" value="ECO:0007669"/>
    <property type="project" value="UniProtKB-SubCell"/>
</dbReference>
<evidence type="ECO:0000256" key="3">
    <source>
        <dbReference type="ARBA" id="ARBA00022692"/>
    </source>
</evidence>
<comment type="caution">
    <text evidence="10">The sequence shown here is derived from an EMBL/GenBank/DDBJ whole genome shotgun (WGS) entry which is preliminary data.</text>
</comment>
<feature type="transmembrane region" description="Helical" evidence="6">
    <location>
        <begin position="76"/>
        <end position="94"/>
    </location>
</feature>
<organism evidence="10 12">
    <name type="scientific">Venturia inaequalis</name>
    <name type="common">Apple scab fungus</name>
    <dbReference type="NCBI Taxonomy" id="5025"/>
    <lineage>
        <taxon>Eukaryota</taxon>
        <taxon>Fungi</taxon>
        <taxon>Dikarya</taxon>
        <taxon>Ascomycota</taxon>
        <taxon>Pezizomycotina</taxon>
        <taxon>Dothideomycetes</taxon>
        <taxon>Pleosporomycetidae</taxon>
        <taxon>Venturiales</taxon>
        <taxon>Venturiaceae</taxon>
        <taxon>Venturia</taxon>
    </lineage>
</organism>
<feature type="transmembrane region" description="Helical" evidence="6">
    <location>
        <begin position="223"/>
        <end position="242"/>
    </location>
</feature>
<evidence type="ECO:0000256" key="6">
    <source>
        <dbReference type="RuleBase" id="RU363053"/>
    </source>
</evidence>
<evidence type="ECO:0000256" key="2">
    <source>
        <dbReference type="ARBA" id="ARBA00006824"/>
    </source>
</evidence>
<evidence type="ECO:0000256" key="5">
    <source>
        <dbReference type="ARBA" id="ARBA00023136"/>
    </source>
</evidence>
<feature type="compositionally biased region" description="Polar residues" evidence="7">
    <location>
        <begin position="22"/>
        <end position="48"/>
    </location>
</feature>
<dbReference type="Proteomes" id="UP000490939">
    <property type="component" value="Unassembled WGS sequence"/>
</dbReference>
<protein>
    <submittedName>
        <fullName evidence="10">Uncharacterized protein</fullName>
    </submittedName>
</protein>
<evidence type="ECO:0000256" key="7">
    <source>
        <dbReference type="SAM" id="MobiDB-lite"/>
    </source>
</evidence>
<reference evidence="10 12" key="1">
    <citation type="submission" date="2019-07" db="EMBL/GenBank/DDBJ databases">
        <title>Venturia inaequalis Genome Resource.</title>
        <authorList>
            <person name="Lichtner F.J."/>
        </authorList>
    </citation>
    <scope>NUCLEOTIDE SEQUENCE [LARGE SCALE GENOMIC DNA]</scope>
    <source>
        <strain evidence="9 11">120213</strain>
        <strain evidence="8">Bline_iso_100314</strain>
        <strain evidence="10 12">DMI_063113</strain>
    </source>
</reference>
<dbReference type="PANTHER" id="PTHR11266:SF113">
    <property type="entry name" value="MEMBRANE PROTEIN, MPV17_PMP22 FAMILY, PUTATIVE (AFU_ORTHOLOGUE AFUA_1G13840)-RELATED"/>
    <property type="match status" value="1"/>
</dbReference>
<evidence type="ECO:0000313" key="9">
    <source>
        <dbReference type="EMBL" id="KAE9980251.1"/>
    </source>
</evidence>
<dbReference type="AlphaFoldDB" id="A0A8H3VSN8"/>
<dbReference type="Proteomes" id="UP000447873">
    <property type="component" value="Unassembled WGS sequence"/>
</dbReference>
<evidence type="ECO:0000313" key="10">
    <source>
        <dbReference type="EMBL" id="KAE9993796.1"/>
    </source>
</evidence>
<keyword evidence="3 6" id="KW-0812">Transmembrane</keyword>
<dbReference type="Pfam" id="PF04117">
    <property type="entry name" value="Mpv17_PMP22"/>
    <property type="match status" value="1"/>
</dbReference>
<dbReference type="Proteomes" id="UP000433883">
    <property type="component" value="Unassembled WGS sequence"/>
</dbReference>
<dbReference type="EMBL" id="WNWS01000106">
    <property type="protein sequence ID" value="KAE9980251.1"/>
    <property type="molecule type" value="Genomic_DNA"/>
</dbReference>
<evidence type="ECO:0000313" key="8">
    <source>
        <dbReference type="EMBL" id="KAE9980239.1"/>
    </source>
</evidence>
<feature type="transmembrane region" description="Helical" evidence="6">
    <location>
        <begin position="155"/>
        <end position="175"/>
    </location>
</feature>
<dbReference type="GO" id="GO:0005739">
    <property type="term" value="C:mitochondrion"/>
    <property type="evidence" value="ECO:0007669"/>
    <property type="project" value="TreeGrafter"/>
</dbReference>
<dbReference type="PANTHER" id="PTHR11266">
    <property type="entry name" value="PEROXISOMAL MEMBRANE PROTEIN 2, PXMP2 MPV17"/>
    <property type="match status" value="1"/>
</dbReference>
<comment type="similarity">
    <text evidence="2 6">Belongs to the peroxisomal membrane protein PXMP2/4 family.</text>
</comment>
<gene>
    <name evidence="8" type="ORF">BLS_008954</name>
    <name evidence="10" type="ORF">EG327_003301</name>
    <name evidence="9" type="ORF">EG328_000386</name>
</gene>
<feature type="transmembrane region" description="Helical" evidence="6">
    <location>
        <begin position="124"/>
        <end position="143"/>
    </location>
</feature>
<keyword evidence="4 6" id="KW-1133">Transmembrane helix</keyword>
<comment type="subcellular location">
    <subcellularLocation>
        <location evidence="1">Membrane</location>
        <topology evidence="1">Multi-pass membrane protein</topology>
    </subcellularLocation>
</comment>
<evidence type="ECO:0000313" key="11">
    <source>
        <dbReference type="Proteomes" id="UP000447873"/>
    </source>
</evidence>
<accession>A0A8H3VSN8</accession>
<proteinExistence type="inferred from homology"/>
<dbReference type="InterPro" id="IPR007248">
    <property type="entry name" value="Mpv17_PMP22"/>
</dbReference>
<feature type="region of interest" description="Disordered" evidence="7">
    <location>
        <begin position="14"/>
        <end position="48"/>
    </location>
</feature>
<evidence type="ECO:0000313" key="12">
    <source>
        <dbReference type="Proteomes" id="UP000490939"/>
    </source>
</evidence>
<keyword evidence="12" id="KW-1185">Reference proteome</keyword>
<name>A0A8H3VSN8_VENIN</name>
<dbReference type="EMBL" id="WNWR01000021">
    <property type="protein sequence ID" value="KAE9993796.1"/>
    <property type="molecule type" value="Genomic_DNA"/>
</dbReference>
<keyword evidence="5 6" id="KW-0472">Membrane</keyword>
<evidence type="ECO:0000256" key="1">
    <source>
        <dbReference type="ARBA" id="ARBA00004141"/>
    </source>
</evidence>
<sequence>MFLARRFLKHPPQLAARRWQSTHESPSPKQPLNTNFTQHGRPTATPTSELKTIPGPIWVWTQPLNSYSRVHKRHPYTVQIVSTLIIYFFGDMAAQRINPTPRDETDENLASATSTYDPQRTVRALLIGTIAAIPGYHWFLYLARNFNYASKPASILVKVLVNQIVFTPIFNSYFFGMQGALSGAGLTEIVERIGNTVPTSWKNSWKLWPVVTAFSFAFVKVEFRGLFAGVIAIGWQTYLSILNQRAAKMEKSEHILVKDELESGEQVAVKA</sequence>
<dbReference type="EMBL" id="WNWQ01000079">
    <property type="protein sequence ID" value="KAE9980239.1"/>
    <property type="molecule type" value="Genomic_DNA"/>
</dbReference>